<protein>
    <submittedName>
        <fullName evidence="1">Uncharacterized protein</fullName>
    </submittedName>
</protein>
<organism evidence="1 2">
    <name type="scientific">Anoxybacillus flavithermus NBRC 109594</name>
    <dbReference type="NCBI Taxonomy" id="1315967"/>
    <lineage>
        <taxon>Bacteria</taxon>
        <taxon>Bacillati</taxon>
        <taxon>Bacillota</taxon>
        <taxon>Bacilli</taxon>
        <taxon>Bacillales</taxon>
        <taxon>Anoxybacillaceae</taxon>
        <taxon>Anoxybacillus</taxon>
    </lineage>
</organism>
<dbReference type="SUPFAM" id="SSF52540">
    <property type="entry name" value="P-loop containing nucleoside triphosphate hydrolases"/>
    <property type="match status" value="1"/>
</dbReference>
<dbReference type="Pfam" id="PF13671">
    <property type="entry name" value="AAA_33"/>
    <property type="match status" value="1"/>
</dbReference>
<accession>R4G094</accession>
<evidence type="ECO:0000313" key="1">
    <source>
        <dbReference type="EMBL" id="GAC90484.1"/>
    </source>
</evidence>
<sequence>MVFIVLSLDAKREERGGKGMENQQTRTVYLISGPAGVGKSTISMALTYKLEHSAYISGDVVSHMHINGRKKPWESEEELSLIWDNILSLVRNFVRYGHDVVVDYVAFPQHATWLLECVKDFNVTVKYVVLWTDAETLRKRDAKRAPGQQMGERCLILLNEFRASGVDQKHFLDIGEKYSDDIRPIISEILNNQRFCVD</sequence>
<name>R4G094_9BACL</name>
<dbReference type="EMBL" id="BARH01000006">
    <property type="protein sequence ID" value="GAC90484.1"/>
    <property type="molecule type" value="Genomic_DNA"/>
</dbReference>
<comment type="caution">
    <text evidence="1">The sequence shown here is derived from an EMBL/GenBank/DDBJ whole genome shotgun (WGS) entry which is preliminary data.</text>
</comment>
<dbReference type="InterPro" id="IPR027417">
    <property type="entry name" value="P-loop_NTPase"/>
</dbReference>
<evidence type="ECO:0000313" key="2">
    <source>
        <dbReference type="Proteomes" id="UP000013057"/>
    </source>
</evidence>
<reference evidence="2" key="1">
    <citation type="journal article" date="2013" name="Genome">
        <title>Draft Genome Sequence of a Thermophilic Member of the Bacillaceae, Anoxybacillus flavithermus Strain Kn10, Isolated from the Kan-nawa Hot Spring in Japan.</title>
        <authorList>
            <person name="Matsutani M."/>
            <person name="Shirakihara Y."/>
            <person name="Imada K."/>
            <person name="Yakushi T."/>
            <person name="Matsushita K."/>
        </authorList>
    </citation>
    <scope>NUCLEOTIDE SEQUENCE [LARGE SCALE GENOMIC DNA]</scope>
    <source>
        <strain evidence="2">NBRC 109594</strain>
    </source>
</reference>
<dbReference type="Gene3D" id="3.40.50.300">
    <property type="entry name" value="P-loop containing nucleotide triphosphate hydrolases"/>
    <property type="match status" value="1"/>
</dbReference>
<proteinExistence type="predicted"/>
<gene>
    <name evidence="1" type="ORF">KN10_0920</name>
</gene>
<dbReference type="AlphaFoldDB" id="R4G094"/>
<dbReference type="Proteomes" id="UP000013057">
    <property type="component" value="Unassembled WGS sequence"/>
</dbReference>